<name>A0A699HRY0_TANCI</name>
<protein>
    <submittedName>
        <fullName evidence="1">Uncharacterized protein</fullName>
    </submittedName>
</protein>
<proteinExistence type="predicted"/>
<accession>A0A699HRY0</accession>
<gene>
    <name evidence="1" type="ORF">Tci_432587</name>
</gene>
<comment type="caution">
    <text evidence="1">The sequence shown here is derived from an EMBL/GenBank/DDBJ whole genome shotgun (WGS) entry which is preliminary data.</text>
</comment>
<organism evidence="1">
    <name type="scientific">Tanacetum cinerariifolium</name>
    <name type="common">Dalmatian daisy</name>
    <name type="synonym">Chrysanthemum cinerariifolium</name>
    <dbReference type="NCBI Taxonomy" id="118510"/>
    <lineage>
        <taxon>Eukaryota</taxon>
        <taxon>Viridiplantae</taxon>
        <taxon>Streptophyta</taxon>
        <taxon>Embryophyta</taxon>
        <taxon>Tracheophyta</taxon>
        <taxon>Spermatophyta</taxon>
        <taxon>Magnoliopsida</taxon>
        <taxon>eudicotyledons</taxon>
        <taxon>Gunneridae</taxon>
        <taxon>Pentapetalae</taxon>
        <taxon>asterids</taxon>
        <taxon>campanulids</taxon>
        <taxon>Asterales</taxon>
        <taxon>Asteraceae</taxon>
        <taxon>Asteroideae</taxon>
        <taxon>Anthemideae</taxon>
        <taxon>Anthemidinae</taxon>
        <taxon>Tanacetum</taxon>
    </lineage>
</organism>
<reference evidence="1" key="1">
    <citation type="journal article" date="2019" name="Sci. Rep.">
        <title>Draft genome of Tanacetum cinerariifolium, the natural source of mosquito coil.</title>
        <authorList>
            <person name="Yamashiro T."/>
            <person name="Shiraishi A."/>
            <person name="Satake H."/>
            <person name="Nakayama K."/>
        </authorList>
    </citation>
    <scope>NUCLEOTIDE SEQUENCE</scope>
</reference>
<evidence type="ECO:0000313" key="1">
    <source>
        <dbReference type="EMBL" id="GEY60613.1"/>
    </source>
</evidence>
<dbReference type="EMBL" id="BKCJ010192967">
    <property type="protein sequence ID" value="GEY60613.1"/>
    <property type="molecule type" value="Genomic_DNA"/>
</dbReference>
<dbReference type="AlphaFoldDB" id="A0A699HRY0"/>
<sequence length="117" mass="13091">MLPVLAVDQMSMSFVHRTSVVGVLAPMETMLYLLHRRLATPYLMTSCFLPSEKTSYSLPPEETRCLLPPEETSCFLPPEETSYSLVIASGPEVAFVTPAISVDRSNMEWFCLRNISS</sequence>